<evidence type="ECO:0000313" key="9">
    <source>
        <dbReference type="Proteomes" id="UP000893823"/>
    </source>
</evidence>
<dbReference type="PRINTS" id="PR00368">
    <property type="entry name" value="FADPNR"/>
</dbReference>
<name>A0A1H1P891_9MICO</name>
<evidence type="ECO:0000313" key="6">
    <source>
        <dbReference type="EMBL" id="MCP2367976.1"/>
    </source>
</evidence>
<comment type="catalytic activity">
    <reaction evidence="3">
        <text>[thioredoxin]-dithiol + NADP(+) = [thioredoxin]-disulfide + NADPH + H(+)</text>
        <dbReference type="Rhea" id="RHEA:20345"/>
        <dbReference type="Rhea" id="RHEA-COMP:10698"/>
        <dbReference type="Rhea" id="RHEA-COMP:10700"/>
        <dbReference type="ChEBI" id="CHEBI:15378"/>
        <dbReference type="ChEBI" id="CHEBI:29950"/>
        <dbReference type="ChEBI" id="CHEBI:50058"/>
        <dbReference type="ChEBI" id="CHEBI:57783"/>
        <dbReference type="ChEBI" id="CHEBI:58349"/>
        <dbReference type="EC" id="1.8.1.9"/>
    </reaction>
</comment>
<evidence type="ECO:0000256" key="2">
    <source>
        <dbReference type="ARBA" id="ARBA00023002"/>
    </source>
</evidence>
<keyword evidence="2 6" id="KW-0560">Oxidoreductase</keyword>
<feature type="modified residue" description="4-aspartylphosphate" evidence="4">
    <location>
        <position position="62"/>
    </location>
</feature>
<dbReference type="InterPro" id="IPR023753">
    <property type="entry name" value="FAD/NAD-binding_dom"/>
</dbReference>
<sequence length="553" mass="59771">MVKPVIMTVDDEPQVLNAVARDLAARYGTEYRIVKAGSGKEALEAVEEFERRNTPIALFVVDQRMPGMTGTEFLTQAIEHFPDAKRVLLTAYADTDAAITSINAIDLDYYLLKPWDPPDERFYPVLNDLLDEWHANTPPVYEGIRVAGTLWSPTTHAVKDFLARSQIPYQWLDIDRNEAARALVEATRDGKSKLPVVFLPDGTVLACPDLHTLAERIGLRAPAQAPFYDLIVIGAGPAGLAAAVYGASEGLRTAVVEREVPGGQAGTSSRIENYLGFPHGISGADLARRAVTQAKRLGAEILSPLAVTGIRLEETYKIVTLDDGSELRSRALLLATGVEARTLGIPGEDRLLGASVYYGAAASEAVDYTGCRVVVVGGANSAGQGAMFLSRYAEQVTIIVRADSLAKSMSQYLIDQIELAPTITVIPHTEISSLTGEQRLESVQLRDRTTGEESTMPADAMFVFIGAVPGSDLVRDLVETDDHGFVLTGLDLVRNGERPKGWKLKRDPLPQETSVPGIFAAGDVRHDVIRRVASAVGQGSVAVSLVHQYLETV</sequence>
<dbReference type="Gene3D" id="3.40.30.10">
    <property type="entry name" value="Glutaredoxin"/>
    <property type="match status" value="1"/>
</dbReference>
<evidence type="ECO:0000259" key="5">
    <source>
        <dbReference type="PROSITE" id="PS50110"/>
    </source>
</evidence>
<keyword evidence="1" id="KW-0285">Flavoprotein</keyword>
<dbReference type="PROSITE" id="PS50110">
    <property type="entry name" value="RESPONSE_REGULATORY"/>
    <property type="match status" value="1"/>
</dbReference>
<dbReference type="InterPro" id="IPR036249">
    <property type="entry name" value="Thioredoxin-like_sf"/>
</dbReference>
<organism evidence="7 8">
    <name type="scientific">Agromyces flavus</name>
    <dbReference type="NCBI Taxonomy" id="589382"/>
    <lineage>
        <taxon>Bacteria</taxon>
        <taxon>Bacillati</taxon>
        <taxon>Actinomycetota</taxon>
        <taxon>Actinomycetes</taxon>
        <taxon>Micrococcales</taxon>
        <taxon>Microbacteriaceae</taxon>
        <taxon>Agromyces</taxon>
    </lineage>
</organism>
<dbReference type="GO" id="GO:0004791">
    <property type="term" value="F:thioredoxin-disulfide reductase (NADPH) activity"/>
    <property type="evidence" value="ECO:0007669"/>
    <property type="project" value="UniProtKB-EC"/>
</dbReference>
<dbReference type="EMBL" id="LT629755">
    <property type="protein sequence ID" value="SDS07270.1"/>
    <property type="molecule type" value="Genomic_DNA"/>
</dbReference>
<dbReference type="PRINTS" id="PR00469">
    <property type="entry name" value="PNDRDTASEII"/>
</dbReference>
<evidence type="ECO:0000256" key="4">
    <source>
        <dbReference type="PROSITE-ProRule" id="PRU00169"/>
    </source>
</evidence>
<protein>
    <submittedName>
        <fullName evidence="7">Thioredoxin reductase (NADPH)</fullName>
        <ecNumber evidence="6">1.8.1.9</ecNumber>
    </submittedName>
</protein>
<dbReference type="OrthoDB" id="109585at2"/>
<feature type="domain" description="Response regulatory" evidence="5">
    <location>
        <begin position="5"/>
        <end position="128"/>
    </location>
</feature>
<dbReference type="Pfam" id="PF07992">
    <property type="entry name" value="Pyr_redox_2"/>
    <property type="match status" value="1"/>
</dbReference>
<keyword evidence="4" id="KW-0597">Phosphoprotein</keyword>
<dbReference type="InterPro" id="IPR036188">
    <property type="entry name" value="FAD/NAD-bd_sf"/>
</dbReference>
<dbReference type="GO" id="GO:0000160">
    <property type="term" value="P:phosphorelay signal transduction system"/>
    <property type="evidence" value="ECO:0007669"/>
    <property type="project" value="InterPro"/>
</dbReference>
<keyword evidence="9" id="KW-1185">Reference proteome</keyword>
<dbReference type="RefSeq" id="WP_092669352.1">
    <property type="nucleotide sequence ID" value="NZ_BMDN01000003.1"/>
</dbReference>
<evidence type="ECO:0000313" key="7">
    <source>
        <dbReference type="EMBL" id="SDS07270.1"/>
    </source>
</evidence>
<dbReference type="Proteomes" id="UP000893823">
    <property type="component" value="Unassembled WGS sequence"/>
</dbReference>
<dbReference type="InterPro" id="IPR050097">
    <property type="entry name" value="Ferredoxin-NADP_redctase_2"/>
</dbReference>
<dbReference type="Gene3D" id="3.40.50.2300">
    <property type="match status" value="1"/>
</dbReference>
<dbReference type="Gene3D" id="3.50.50.60">
    <property type="entry name" value="FAD/NAD(P)-binding domain"/>
    <property type="match status" value="2"/>
</dbReference>
<reference evidence="8" key="1">
    <citation type="submission" date="2016-10" db="EMBL/GenBank/DDBJ databases">
        <authorList>
            <person name="Varghese N."/>
            <person name="Submissions S."/>
        </authorList>
    </citation>
    <scope>NUCLEOTIDE SEQUENCE [LARGE SCALE GENOMIC DNA]</scope>
    <source>
        <strain evidence="8">CPCC 202695</strain>
    </source>
</reference>
<reference evidence="7" key="2">
    <citation type="submission" date="2016-10" db="EMBL/GenBank/DDBJ databases">
        <authorList>
            <person name="de Groot N.N."/>
        </authorList>
    </citation>
    <scope>NUCLEOTIDE SEQUENCE [LARGE SCALE GENOMIC DNA]</scope>
    <source>
        <strain evidence="7">CPCC 202695</strain>
    </source>
</reference>
<dbReference type="AlphaFoldDB" id="A0A1H1P891"/>
<dbReference type="Pfam" id="PF00072">
    <property type="entry name" value="Response_reg"/>
    <property type="match status" value="1"/>
</dbReference>
<accession>A0A1H1P891</accession>
<gene>
    <name evidence="6" type="ORF">BCL57_002135</name>
    <name evidence="7" type="ORF">SAMN04489721_0726</name>
</gene>
<dbReference type="EC" id="1.8.1.9" evidence="6"/>
<dbReference type="SUPFAM" id="SSF52833">
    <property type="entry name" value="Thioredoxin-like"/>
    <property type="match status" value="1"/>
</dbReference>
<dbReference type="InterPro" id="IPR011006">
    <property type="entry name" value="CheY-like_superfamily"/>
</dbReference>
<dbReference type="InterPro" id="IPR001789">
    <property type="entry name" value="Sig_transdc_resp-reg_receiver"/>
</dbReference>
<dbReference type="Proteomes" id="UP000199482">
    <property type="component" value="Chromosome I"/>
</dbReference>
<evidence type="ECO:0000256" key="3">
    <source>
        <dbReference type="ARBA" id="ARBA00048132"/>
    </source>
</evidence>
<reference evidence="6" key="3">
    <citation type="submission" date="2022-06" db="EMBL/GenBank/DDBJ databases">
        <title>Genomic Encyclopedia of Type Strains, Phase III (KMG-III): the genomes of soil and plant-associated and newly described type strains.</title>
        <authorList>
            <person name="Whitman W."/>
        </authorList>
    </citation>
    <scope>NUCLEOTIDE SEQUENCE</scope>
    <source>
        <strain evidence="6">CPCC 202695</strain>
    </source>
</reference>
<dbReference type="SMART" id="SM00448">
    <property type="entry name" value="REC"/>
    <property type="match status" value="1"/>
</dbReference>
<evidence type="ECO:0000313" key="8">
    <source>
        <dbReference type="Proteomes" id="UP000199482"/>
    </source>
</evidence>
<dbReference type="SUPFAM" id="SSF51905">
    <property type="entry name" value="FAD/NAD(P)-binding domain"/>
    <property type="match status" value="1"/>
</dbReference>
<proteinExistence type="predicted"/>
<dbReference type="EMBL" id="SODL02000003">
    <property type="protein sequence ID" value="MCP2367976.1"/>
    <property type="molecule type" value="Genomic_DNA"/>
</dbReference>
<dbReference type="SUPFAM" id="SSF52172">
    <property type="entry name" value="CheY-like"/>
    <property type="match status" value="1"/>
</dbReference>
<dbReference type="PANTHER" id="PTHR48105">
    <property type="entry name" value="THIOREDOXIN REDUCTASE 1-RELATED-RELATED"/>
    <property type="match status" value="1"/>
</dbReference>
<evidence type="ECO:0000256" key="1">
    <source>
        <dbReference type="ARBA" id="ARBA00022630"/>
    </source>
</evidence>
<dbReference type="STRING" id="589382.SAMN04489721_0726"/>